<accession>A0AAF3ESL9</accession>
<dbReference type="Proteomes" id="UP000887575">
    <property type="component" value="Unassembled WGS sequence"/>
</dbReference>
<keyword evidence="2" id="KW-1185">Reference proteome</keyword>
<evidence type="ECO:0000256" key="1">
    <source>
        <dbReference type="SAM" id="SignalP"/>
    </source>
</evidence>
<dbReference type="AlphaFoldDB" id="A0AAF3ESL9"/>
<organism evidence="2 3">
    <name type="scientific">Mesorhabditis belari</name>
    <dbReference type="NCBI Taxonomy" id="2138241"/>
    <lineage>
        <taxon>Eukaryota</taxon>
        <taxon>Metazoa</taxon>
        <taxon>Ecdysozoa</taxon>
        <taxon>Nematoda</taxon>
        <taxon>Chromadorea</taxon>
        <taxon>Rhabditida</taxon>
        <taxon>Rhabditina</taxon>
        <taxon>Rhabditomorpha</taxon>
        <taxon>Rhabditoidea</taxon>
        <taxon>Rhabditidae</taxon>
        <taxon>Mesorhabditinae</taxon>
        <taxon>Mesorhabditis</taxon>
    </lineage>
</organism>
<protein>
    <submittedName>
        <fullName evidence="3">Protein sleepless</fullName>
    </submittedName>
</protein>
<evidence type="ECO:0000313" key="3">
    <source>
        <dbReference type="WBParaSite" id="MBELARI_LOCUS16818"/>
    </source>
</evidence>
<reference evidence="3" key="1">
    <citation type="submission" date="2024-02" db="UniProtKB">
        <authorList>
            <consortium name="WormBaseParasite"/>
        </authorList>
    </citation>
    <scope>IDENTIFICATION</scope>
</reference>
<evidence type="ECO:0000313" key="2">
    <source>
        <dbReference type="Proteomes" id="UP000887575"/>
    </source>
</evidence>
<feature type="signal peptide" evidence="1">
    <location>
        <begin position="1"/>
        <end position="22"/>
    </location>
</feature>
<proteinExistence type="predicted"/>
<name>A0AAF3ESL9_9BILA</name>
<dbReference type="WBParaSite" id="MBELARI_LOCUS16818">
    <property type="protein sequence ID" value="MBELARI_LOCUS16818"/>
    <property type="gene ID" value="MBELARI_LOCUS16818"/>
</dbReference>
<feature type="chain" id="PRO_5042194776" evidence="1">
    <location>
        <begin position="23"/>
        <end position="149"/>
    </location>
</feature>
<keyword evidence="1" id="KW-0732">Signal</keyword>
<sequence length="149" mass="17530">MQIHRQHLLLFIQFYYLPGCFSLICQQCNGWDGQYPLRYATASTCDNRNNQCQTSQFCVKIIDSMSPGTNYGTFKSDCYFQTQLQIDPQNLTTITNRKCYPYQDGSAPVKRYWYCFCNDHDYCNSSKSLPHFLSIIFPILLLVYREFSK</sequence>